<dbReference type="EMBL" id="FOEE01000002">
    <property type="protein sequence ID" value="SEO57828.1"/>
    <property type="molecule type" value="Genomic_DNA"/>
</dbReference>
<sequence length="58" mass="6206">METSEFAGIPAIRPSISAATTDRRIANGSACRISCGGMEQVMHRCSNLHMGEKVKQLG</sequence>
<name>A0A1H8QV78_9ACTN</name>
<evidence type="ECO:0000313" key="2">
    <source>
        <dbReference type="Proteomes" id="UP000198960"/>
    </source>
</evidence>
<reference evidence="2" key="1">
    <citation type="submission" date="2016-10" db="EMBL/GenBank/DDBJ databases">
        <authorList>
            <person name="Varghese N."/>
            <person name="Submissions S."/>
        </authorList>
    </citation>
    <scope>NUCLEOTIDE SEQUENCE [LARGE SCALE GENOMIC DNA]</scope>
    <source>
        <strain evidence="2">DSM 45413</strain>
    </source>
</reference>
<evidence type="ECO:0000313" key="1">
    <source>
        <dbReference type="EMBL" id="SEO57828.1"/>
    </source>
</evidence>
<keyword evidence="2" id="KW-1185">Reference proteome</keyword>
<dbReference type="AlphaFoldDB" id="A0A1H8QV78"/>
<gene>
    <name evidence="1" type="ORF">SAMN05660991_00810</name>
</gene>
<accession>A0A1H8QV78</accession>
<dbReference type="Proteomes" id="UP000198960">
    <property type="component" value="Unassembled WGS sequence"/>
</dbReference>
<organism evidence="1 2">
    <name type="scientific">Trujillonella endophytica</name>
    <dbReference type="NCBI Taxonomy" id="673521"/>
    <lineage>
        <taxon>Bacteria</taxon>
        <taxon>Bacillati</taxon>
        <taxon>Actinomycetota</taxon>
        <taxon>Actinomycetes</taxon>
        <taxon>Geodermatophilales</taxon>
        <taxon>Geodermatophilaceae</taxon>
        <taxon>Trujillonella</taxon>
    </lineage>
</organism>
<protein>
    <submittedName>
        <fullName evidence="1">Uncharacterized protein</fullName>
    </submittedName>
</protein>
<proteinExistence type="predicted"/>